<organism evidence="1 3">
    <name type="scientific">Didymodactylos carnosus</name>
    <dbReference type="NCBI Taxonomy" id="1234261"/>
    <lineage>
        <taxon>Eukaryota</taxon>
        <taxon>Metazoa</taxon>
        <taxon>Spiralia</taxon>
        <taxon>Gnathifera</taxon>
        <taxon>Rotifera</taxon>
        <taxon>Eurotatoria</taxon>
        <taxon>Bdelloidea</taxon>
        <taxon>Philodinida</taxon>
        <taxon>Philodinidae</taxon>
        <taxon>Didymodactylos</taxon>
    </lineage>
</organism>
<accession>A0A813P5V9</accession>
<name>A0A813P5V9_9BILA</name>
<keyword evidence="3" id="KW-1185">Reference proteome</keyword>
<evidence type="ECO:0000313" key="3">
    <source>
        <dbReference type="Proteomes" id="UP000663829"/>
    </source>
</evidence>
<reference evidence="1" key="1">
    <citation type="submission" date="2021-02" db="EMBL/GenBank/DDBJ databases">
        <authorList>
            <person name="Nowell W R."/>
        </authorList>
    </citation>
    <scope>NUCLEOTIDE SEQUENCE</scope>
</reference>
<evidence type="ECO:0000313" key="2">
    <source>
        <dbReference type="EMBL" id="CAF3529792.1"/>
    </source>
</evidence>
<dbReference type="Proteomes" id="UP000681722">
    <property type="component" value="Unassembled WGS sequence"/>
</dbReference>
<gene>
    <name evidence="1" type="ORF">GPM918_LOCUS791</name>
    <name evidence="2" type="ORF">SRO942_LOCUS792</name>
</gene>
<evidence type="ECO:0000313" key="1">
    <source>
        <dbReference type="EMBL" id="CAF0750328.1"/>
    </source>
</evidence>
<dbReference type="Proteomes" id="UP000663829">
    <property type="component" value="Unassembled WGS sequence"/>
</dbReference>
<dbReference type="EMBL" id="CAJOBC010000065">
    <property type="protein sequence ID" value="CAF3529792.1"/>
    <property type="molecule type" value="Genomic_DNA"/>
</dbReference>
<dbReference type="AlphaFoldDB" id="A0A813P5V9"/>
<protein>
    <submittedName>
        <fullName evidence="1">Uncharacterized protein</fullName>
    </submittedName>
</protein>
<proteinExistence type="predicted"/>
<comment type="caution">
    <text evidence="1">The sequence shown here is derived from an EMBL/GenBank/DDBJ whole genome shotgun (WGS) entry which is preliminary data.</text>
</comment>
<dbReference type="EMBL" id="CAJNOQ010000065">
    <property type="protein sequence ID" value="CAF0750328.1"/>
    <property type="molecule type" value="Genomic_DNA"/>
</dbReference>
<sequence>MQPVQFMDDDSDPVIMNYKNMLLSDRNNLGRYLGESIIGHNSDGNLRLMKRIIMLPRVGKRSLRDPTAFKI</sequence>